<dbReference type="GO" id="GO:0016747">
    <property type="term" value="F:acyltransferase activity, transferring groups other than amino-acyl groups"/>
    <property type="evidence" value="ECO:0007669"/>
    <property type="project" value="InterPro"/>
</dbReference>
<dbReference type="AlphaFoldDB" id="M0M052"/>
<dbReference type="eggNOG" id="arCOG00844">
    <property type="taxonomic scope" value="Archaea"/>
</dbReference>
<dbReference type="PANTHER" id="PTHR43877:SF1">
    <property type="entry name" value="ACETYLTRANSFERASE"/>
    <property type="match status" value="1"/>
</dbReference>
<dbReference type="InterPro" id="IPR016181">
    <property type="entry name" value="Acyl_CoA_acyltransferase"/>
</dbReference>
<protein>
    <submittedName>
        <fullName evidence="4">N-acetyltransferase GCN5</fullName>
    </submittedName>
</protein>
<dbReference type="OrthoDB" id="111868at2157"/>
<dbReference type="PANTHER" id="PTHR43877">
    <property type="entry name" value="AMINOALKYLPHOSPHONATE N-ACETYLTRANSFERASE-RELATED-RELATED"/>
    <property type="match status" value="1"/>
</dbReference>
<evidence type="ECO:0000313" key="5">
    <source>
        <dbReference type="Proteomes" id="UP000011566"/>
    </source>
</evidence>
<dbReference type="InterPro" id="IPR000182">
    <property type="entry name" value="GNAT_dom"/>
</dbReference>
<dbReference type="InterPro" id="IPR050832">
    <property type="entry name" value="Bact_Acetyltransf"/>
</dbReference>
<keyword evidence="5" id="KW-1185">Reference proteome</keyword>
<dbReference type="RefSeq" id="WP_007692581.1">
    <property type="nucleotide sequence ID" value="NZ_AJRK01000036.1"/>
</dbReference>
<sequence>MYVRPATAADRAALPAVHTAAVRAFGPEHYDADAVRRWAKPGGRSPADYEPDTDDEHVVVGVRADSVAGFGHLVPIAGEVHAVYVHPDHARHGVGSAVLAELEGYARGRGLDHLSLQSSLNAVGFYERAGYERVGEGESPGGLAVVGMEKGL</sequence>
<keyword evidence="1 4" id="KW-0808">Transferase</keyword>
<dbReference type="CDD" id="cd04301">
    <property type="entry name" value="NAT_SF"/>
    <property type="match status" value="1"/>
</dbReference>
<evidence type="ECO:0000259" key="3">
    <source>
        <dbReference type="PROSITE" id="PS51186"/>
    </source>
</evidence>
<keyword evidence="2" id="KW-0012">Acyltransferase</keyword>
<proteinExistence type="predicted"/>
<name>M0M052_9EURY</name>
<accession>M0M052</accession>
<dbReference type="Proteomes" id="UP000011566">
    <property type="component" value="Unassembled WGS sequence"/>
</dbReference>
<dbReference type="PROSITE" id="PS51186">
    <property type="entry name" value="GNAT"/>
    <property type="match status" value="1"/>
</dbReference>
<dbReference type="SUPFAM" id="SSF55729">
    <property type="entry name" value="Acyl-CoA N-acyltransferases (Nat)"/>
    <property type="match status" value="1"/>
</dbReference>
<gene>
    <name evidence="4" type="ORF">C447_07763</name>
</gene>
<evidence type="ECO:0000313" key="4">
    <source>
        <dbReference type="EMBL" id="EMA39036.1"/>
    </source>
</evidence>
<organism evidence="4 5">
    <name type="scientific">Halococcus hamelinensis 100A6</name>
    <dbReference type="NCBI Taxonomy" id="1132509"/>
    <lineage>
        <taxon>Archaea</taxon>
        <taxon>Methanobacteriati</taxon>
        <taxon>Methanobacteriota</taxon>
        <taxon>Stenosarchaea group</taxon>
        <taxon>Halobacteria</taxon>
        <taxon>Halobacteriales</taxon>
        <taxon>Halococcaceae</taxon>
        <taxon>Halococcus</taxon>
    </lineage>
</organism>
<reference evidence="4 5" key="1">
    <citation type="journal article" date="2014" name="PLoS Genet.">
        <title>Phylogenetically driven sequencing of extremely halophilic archaea reveals strategies for static and dynamic osmo-response.</title>
        <authorList>
            <person name="Becker E.A."/>
            <person name="Seitzer P.M."/>
            <person name="Tritt A."/>
            <person name="Larsen D."/>
            <person name="Krusor M."/>
            <person name="Yao A.I."/>
            <person name="Wu D."/>
            <person name="Madern D."/>
            <person name="Eisen J.A."/>
            <person name="Darling A.E."/>
            <person name="Facciotti M.T."/>
        </authorList>
    </citation>
    <scope>NUCLEOTIDE SEQUENCE [LARGE SCALE GENOMIC DNA]</scope>
    <source>
        <strain evidence="4 5">100A6</strain>
    </source>
</reference>
<dbReference type="PATRIC" id="fig|1132509.6.peg.1764"/>
<comment type="caution">
    <text evidence="4">The sequence shown here is derived from an EMBL/GenBank/DDBJ whole genome shotgun (WGS) entry which is preliminary data.</text>
</comment>
<dbReference type="EMBL" id="AOMB01000022">
    <property type="protein sequence ID" value="EMA39036.1"/>
    <property type="molecule type" value="Genomic_DNA"/>
</dbReference>
<evidence type="ECO:0000256" key="2">
    <source>
        <dbReference type="ARBA" id="ARBA00023315"/>
    </source>
</evidence>
<dbReference type="Gene3D" id="3.40.630.30">
    <property type="match status" value="1"/>
</dbReference>
<feature type="domain" description="N-acetyltransferase" evidence="3">
    <location>
        <begin position="1"/>
        <end position="152"/>
    </location>
</feature>
<evidence type="ECO:0000256" key="1">
    <source>
        <dbReference type="ARBA" id="ARBA00022679"/>
    </source>
</evidence>
<dbReference type="Pfam" id="PF00583">
    <property type="entry name" value="Acetyltransf_1"/>
    <property type="match status" value="1"/>
</dbReference>